<dbReference type="InterPro" id="IPR006070">
    <property type="entry name" value="Sua5-like_dom"/>
</dbReference>
<dbReference type="InterPro" id="IPR017945">
    <property type="entry name" value="DHBP_synth_RibB-like_a/b_dom"/>
</dbReference>
<keyword evidence="3" id="KW-1185">Reference proteome</keyword>
<dbReference type="GO" id="GO:0003725">
    <property type="term" value="F:double-stranded RNA binding"/>
    <property type="evidence" value="ECO:0007669"/>
    <property type="project" value="InterPro"/>
</dbReference>
<dbReference type="InterPro" id="IPR052532">
    <property type="entry name" value="SUA5_domain"/>
</dbReference>
<gene>
    <name evidence="2" type="ORF">HMPREF9233_00092</name>
</gene>
<evidence type="ECO:0000259" key="1">
    <source>
        <dbReference type="PROSITE" id="PS51163"/>
    </source>
</evidence>
<dbReference type="SUPFAM" id="SSF55821">
    <property type="entry name" value="YrdC/RibB"/>
    <property type="match status" value="1"/>
</dbReference>
<evidence type="ECO:0000313" key="3">
    <source>
        <dbReference type="Proteomes" id="UP000009888"/>
    </source>
</evidence>
<dbReference type="PANTHER" id="PTHR42828">
    <property type="entry name" value="DHBP SYNTHASE RIBB-LIKE ALPHA/BETA DOMAIN-CONTAINING PROTEIN"/>
    <property type="match status" value="1"/>
</dbReference>
<comment type="caution">
    <text evidence="2">The sequence shown here is derived from an EMBL/GenBank/DDBJ whole genome shotgun (WGS) entry which is preliminary data.</text>
</comment>
<proteinExistence type="predicted"/>
<dbReference type="PATRIC" id="fig|883066.3.peg.95"/>
<dbReference type="PANTHER" id="PTHR42828:SF3">
    <property type="entry name" value="THREONYLCARBAMOYL-AMP SYNTHASE"/>
    <property type="match status" value="1"/>
</dbReference>
<dbReference type="HOGENOM" id="CLU_031397_3_0_11"/>
<organism evidence="2 3">
    <name type="scientific">Actinobaculum massiliense ACS-171-V-Col2</name>
    <dbReference type="NCBI Taxonomy" id="883066"/>
    <lineage>
        <taxon>Bacteria</taxon>
        <taxon>Bacillati</taxon>
        <taxon>Actinomycetota</taxon>
        <taxon>Actinomycetes</taxon>
        <taxon>Actinomycetales</taxon>
        <taxon>Actinomycetaceae</taxon>
        <taxon>Actinobaculum</taxon>
    </lineage>
</organism>
<evidence type="ECO:0000313" key="2">
    <source>
        <dbReference type="EMBL" id="EKU96004.1"/>
    </source>
</evidence>
<dbReference type="PROSITE" id="PS51163">
    <property type="entry name" value="YRDC"/>
    <property type="match status" value="1"/>
</dbReference>
<dbReference type="AlphaFoldDB" id="K9EFI2"/>
<accession>K9EFI2</accession>
<dbReference type="Proteomes" id="UP000009888">
    <property type="component" value="Unassembled WGS sequence"/>
</dbReference>
<name>K9EFI2_9ACTO</name>
<dbReference type="Pfam" id="PF01300">
    <property type="entry name" value="Sua5_yciO_yrdC"/>
    <property type="match status" value="1"/>
</dbReference>
<dbReference type="eggNOG" id="COG0009">
    <property type="taxonomic scope" value="Bacteria"/>
</dbReference>
<feature type="domain" description="YrdC-like" evidence="1">
    <location>
        <begin position="14"/>
        <end position="197"/>
    </location>
</feature>
<reference evidence="2 3" key="1">
    <citation type="submission" date="2012-09" db="EMBL/GenBank/DDBJ databases">
        <title>The Genome Sequence of Actinobaculum massiliae ACS-171-V-COL2.</title>
        <authorList>
            <consortium name="The Broad Institute Genome Sequencing Platform"/>
            <person name="Earl A."/>
            <person name="Ward D."/>
            <person name="Feldgarden M."/>
            <person name="Gevers D."/>
            <person name="Saerens B."/>
            <person name="Vaneechoutte M."/>
            <person name="Walker B."/>
            <person name="Young S.K."/>
            <person name="Zeng Q."/>
            <person name="Gargeya S."/>
            <person name="Fitzgerald M."/>
            <person name="Haas B."/>
            <person name="Abouelleil A."/>
            <person name="Alvarado L."/>
            <person name="Arachchi H.M."/>
            <person name="Berlin A."/>
            <person name="Chapman S.B."/>
            <person name="Goldberg J."/>
            <person name="Griggs A."/>
            <person name="Gujja S."/>
            <person name="Hansen M."/>
            <person name="Howarth C."/>
            <person name="Imamovic A."/>
            <person name="Larimer J."/>
            <person name="McCowen C."/>
            <person name="Montmayeur A."/>
            <person name="Murphy C."/>
            <person name="Neiman D."/>
            <person name="Pearson M."/>
            <person name="Priest M."/>
            <person name="Roberts A."/>
            <person name="Saif S."/>
            <person name="Shea T."/>
            <person name="Sisk P."/>
            <person name="Sykes S."/>
            <person name="Wortman J."/>
            <person name="Nusbaum C."/>
            <person name="Birren B."/>
        </authorList>
    </citation>
    <scope>NUCLEOTIDE SEQUENCE [LARGE SCALE GENOMIC DNA]</scope>
    <source>
        <strain evidence="3">ACS-171-V-Col2</strain>
    </source>
</reference>
<dbReference type="Gene3D" id="3.90.870.10">
    <property type="entry name" value="DHBP synthase"/>
    <property type="match status" value="1"/>
</dbReference>
<protein>
    <submittedName>
        <fullName evidence="2">Sua5/YciO/YrdC/YwlC family protein</fullName>
    </submittedName>
</protein>
<dbReference type="RefSeq" id="WP_007000310.1">
    <property type="nucleotide sequence ID" value="NZ_JH992955.1"/>
</dbReference>
<dbReference type="NCBIfam" id="TIGR00057">
    <property type="entry name" value="L-threonylcarbamoyladenylate synthase"/>
    <property type="match status" value="1"/>
</dbReference>
<dbReference type="EMBL" id="AGWL01000001">
    <property type="protein sequence ID" value="EKU96004.1"/>
    <property type="molecule type" value="Genomic_DNA"/>
</dbReference>
<sequence length="204" mass="22219">MATLVEIHPENPQARYVNKVVDVLRDGGVAAIPTDSGYALVSRMANKSGLERIRTIRKVGEKHDFTLLCRDFAQLGQLVIVDNPDFRLIKQLTPGPYTFILKGTKEVPNATLNKKKKTVGVRIPDHKITQAIVEANQEPVLSSTLILPGESEPLRTGEEVEEKLGHEVDIIAGGPVGDGATTVLDLVIREVRREGAGDITGIEL</sequence>
<dbReference type="STRING" id="202789.GCA_001457435_00163"/>